<dbReference type="InterPro" id="IPR036736">
    <property type="entry name" value="ACP-like_sf"/>
</dbReference>
<feature type="domain" description="Carrier" evidence="6">
    <location>
        <begin position="3582"/>
        <end position="3655"/>
    </location>
</feature>
<dbReference type="GO" id="GO:0010106">
    <property type="term" value="P:cellular response to iron ion starvation"/>
    <property type="evidence" value="ECO:0007669"/>
    <property type="project" value="UniProtKB-ARBA"/>
</dbReference>
<dbReference type="FunFam" id="3.30.300.30:FF:000033">
    <property type="entry name" value="Nonribosomal siderophore peptide synthase SidC"/>
    <property type="match status" value="1"/>
</dbReference>
<dbReference type="CDD" id="cd19542">
    <property type="entry name" value="CT_NRPS-like"/>
    <property type="match status" value="2"/>
</dbReference>
<dbReference type="GO" id="GO:0016874">
    <property type="term" value="F:ligase activity"/>
    <property type="evidence" value="ECO:0007669"/>
    <property type="project" value="UniProtKB-KW"/>
</dbReference>
<dbReference type="FunFam" id="3.30.300.30:FF:000015">
    <property type="entry name" value="Nonribosomal peptide synthase SidD"/>
    <property type="match status" value="1"/>
</dbReference>
<accession>A0A3L6MZ17</accession>
<dbReference type="GO" id="GO:0043041">
    <property type="term" value="P:amino acid activation for nonribosomal peptide biosynthetic process"/>
    <property type="evidence" value="ECO:0007669"/>
    <property type="project" value="TreeGrafter"/>
</dbReference>
<dbReference type="InterPro" id="IPR000873">
    <property type="entry name" value="AMP-dep_synth/lig_dom"/>
</dbReference>
<dbReference type="Pfam" id="PF13193">
    <property type="entry name" value="AMP-binding_C"/>
    <property type="match status" value="1"/>
</dbReference>
<keyword evidence="3" id="KW-0597">Phosphoprotein</keyword>
<dbReference type="Gene3D" id="3.30.300.30">
    <property type="match status" value="3"/>
</dbReference>
<dbReference type="InterPro" id="IPR023213">
    <property type="entry name" value="CAT-like_dom_sf"/>
</dbReference>
<evidence type="ECO:0000256" key="3">
    <source>
        <dbReference type="ARBA" id="ARBA00022553"/>
    </source>
</evidence>
<dbReference type="PROSITE" id="PS50075">
    <property type="entry name" value="CARRIER"/>
    <property type="match status" value="5"/>
</dbReference>
<dbReference type="Pfam" id="PF00550">
    <property type="entry name" value="PP-binding"/>
    <property type="match status" value="5"/>
</dbReference>
<keyword evidence="4" id="KW-0436">Ligase</keyword>
<dbReference type="GO" id="GO:0031169">
    <property type="term" value="P:ferrichrome biosynthetic process"/>
    <property type="evidence" value="ECO:0007669"/>
    <property type="project" value="UniProtKB-ARBA"/>
</dbReference>
<sequence length="4709" mass="517600">MTPIIPDEQLVGAPPATKVPSLDTADHYLASSAKQVRGFAPVIDIPCSIDGSNEKVLIKTYARFVSGLTGAEEVAFILVRDSGPDPSLASMVVVSAVIHWSTEHEDEAISVSWDELDMSCCHENEIQFALDLRKSSSGDNFVLERQDLFVLCIGPSAVANKAVANISYPSQHIPEPAAAQLLKIFISQIVSGVESLYEIGPELSLVNHPPVLEPPVQFSSNWDIATSATHLHTGFEHWASAAPNSPALDFFSSLSTEGNPTRHQVLSYGMLNSAANHVASLLLKLVSHDTIAAGRCILPVYMSTSPELYISYLAILKAGLAFSPLPMDAPLERICELIQDIMPPVVLGIGGKPDEWASQGIQTTWIDVTEISRWKTLSNQDMSGEDSECSFQPQPIANSALDYLLFTSGSTGRPKGVQISHLAATCSIASHSTAIALPDRNDGRFRWFQFAAPTFDPSIMEIFVTLSNGGTLCAAPRDLTLTDLEGTINEAQATIMMATPSLAALLRPSRLQTLRSLWCMGERLNRTVIDNFGMRSPDTPYTLANFYGPTEAAINCTVLAPVGYLVRGSIIGEAIPTCSLFVLDHKSQVPKVIPTGFVGELAIGGPQVSKGYMHRPEETAKAYVSSAEYGRLYRTGDMARIVWEKSGRQLIEFLGRISLDQVKLSGRRVELGEIESVLSTVPGVIELVAAITKVSDAREGSEQIVACIVANMQSSDERQRLVDTCCHNSDKFLPAYMRPSRYIFLDSLPRSSSGKVDRKKVHSEILASGIDQSFSYSSETHCLPTTMDELGPHCDSLQSSTQTLLMAAIGEAVGEPSSAISLETSLASVGLDSLGAVRLLQKLRDHSINGLEVGDVLQSGTIKGLVAKVALASQPRDLDSKSVVYESQLQKVLGSFAERNLSGCAERLGVREGQIQTVLPTTATQSGMLASFLRSSNKTIGSTPAYVYHSVMPIRDGIDIGELKQAWDTVMSSYDSFRTVFCHLDDDMSPFAQCILKPRDDFVKPAWSTYSVGLGNRDYHATVERACRNAETQIDIGMNASHISLVSSETQSTVVLSMFHGIFDGGSLQILLQDVTEAYASRPVPERTSLEHIVHHHYSADSEATARFWNKHLEGHSPVAFPSLTPYRPSSSPKTYMVEVNSHFGCRELKAACKSMGVTPLSVLQAAWASIMLGYSGTPEQDIVIGSVVSGRLDPRTENCIGPTFTTIPIRLKLDDGKSEWTNRSVAESLVSSNAAALSHLQSRLGSVVTTDGRLPYDTLLAYQDFNVGSASEGLWTSIHHPPMANDFKVMVEAWPGCDSRLVLRATFNDECMHCDAAELMLREMSLIISRILEQPDESFLGNCFMSDSSLRSCIDPAESRDLAPDTLIHSQFEAHAKSNPDNHALVFRGNLLDEDSPANVCWTYAELNAKAQSLADYMVSILGPLTGTIVPIHIEKSPALYVAILGTLKAGGAWCPVDVFSPAQRRHELIVRTEGRLVLISSVDSIRIEEALPNGVIPIDVFPFTRESERDMNARANDAPITDPTNMAYMIWTSGTTGAPKGVPINHSSAYTSINALIEAIPGTLDGQPVRCLQFSQPTFDVSIQDLFFTWSSGGVLISAPRAVMLGSFVELANVTGATHAHLTPTFSAGLQRSSFQTLQTITMIGERLPQPVADDWGQNMRAFNTYGPAEATIVSTLREFGNEHKNIKSGNIGWPLKSVSVFVTRDKKFVMKHAVGELALGGPQLSPGYLKQPETNKEKYVWNEEANDTLYYTGDLVRMLSDGSLEYISRTDDLVKLGGIRVELSEISFSLRQCHPLAESIETMVLNRPDRPNDAVVAFIAAPQAVQTGDAVPTILLNDTAIGIARAAIREASITLPDHMKPSTFIVVPSIPKTQSAKADRRALQALYVGLDVDRWEKACNVREENPEKPTDRIDHEVKDIVIRNISLLSNISSASFTESSRLRSLGIDSIRAIRLVSRLNEAGYSLPVVDVLQCETVRDLVLVASSWSKASQARNLLDLEQFNREWQREVSALIPGSFFVCPTRAIQESFLGETLTTSEMYWSHHSFSLHSDVDISKLKQAWATVCRGNEALRTCFIPVAALQKPILACKNHSGILQVILEQHEVDWDYIECKSKSYQQNLHRRIVALQDRHQSSYFQHPPWAITIMDDCQERTMIFSIHHVLYDGTSLGYIMNDVCCAYGADAPNRPQLRNALSLLLPSKKASLDAQEFWEQELSDYADFDLPSWPDLTGERTSPERGKIRRFITETVPLSVPTAQLEDKTAKLGVSSVASVVRAAFGHVLLSYLGSSGVVFAETLSDRVLDADVDRTIGPFISVLPMPFNSKGTVREVLAEQHHLSTKAKKHRHIHAQVIRKLLKKERGESLYPGVFTFHATNEVDLMAASAGTIWDAKVDDFGLSVEHPMALNVFREPDGTVILEASSLNTIMGSKQLAIFTRQIDALIGAMLYNPDVPLKSLPSYIEKGLLSISAPSPSDAVKESANMSPVHWVEIIAGQHPEWTAVEETLSITAAGVKQLSMSYGELNASANRVAVYLNHCGIKNRTVALCSQRNLASYPVLVGIMKSGNSYLPIDEGLPDDRKAFLIEDSDASILFTETAFASTFQGAPSQCRIVCIDEPSVQQEFLAFSSENRTYVANPEDTAYILYTSGSTGKPKGVMISRANLSSFIESLSEFVCRIAPATLELGGKGRWLGQASRAFDPHIAEMFFPWRHGMATSTGARSLLMDDLRLTLDKLEITHAGFVPSLLDQADIRPEHCPSLRLLSVGGEKISQRVLDTWGSSSQVAIMNAYGPTELTIGCSFAPVHKHTTLRNIGLPLTSCVCHVLLPDTPDYALRGQTGELCFTGDLVGKGYLNRPDAKGFVIGPDQKKMYRTGDVGRIMADGSIEYLGRGDDQTKIRGQRLELGEVSEVLRTSSRASIDVVTFIAKHPGLARQQLVSFIARLGSQRCNAKDPISIIPADISTLCKDLQDTCRQKLPSYMVPEIVLPVNRIPFAAMSDKVNSKLLQELFASLPLSDVFCGNEAAHDGLNKDRELTAEEEAVADAIYQTLAIDRSLIYPQTNIFEIGIDSLSAINLSVRLRHIGLSASVALVMSNPVVEQLARLPWTSNPPSEVVSASEVQSRLSNLESQFLESQTPNMNELPVASVRPCLPLQEGLLARSMNSNSGLYVNHIVLKMNPSADPVRLQNAWQDTVKETEILRTVFAPLQSEIVQVVLEPNYSGDWTESQSDDLEVAMADFQDRQNAIGWDITNNMMSIPPLRIQHAVTTVSRQPLALFISIHHGLYDGVSLSMLLQDFAARYLPDMAPPERGSPEAFINHVYSQNIEKSESYWRQTLAGCRPTIFKKPVSDSTRHVHSTMLSPSLPELESCAARLKSTLSSLAQTVFALTLADAVSASDVTYGLVLSGRVVPVAGANSVLLPCIATIPARLNMENLSSVEDIVKHVHKGNAEALDYQHTSLRHIQRWIKAEGPIFDCLFSFTKSAPGQSHGLWEEMESNMPSEYPLALEMEADEKNKRVLLTCGFTSSFGQTEDAQDIMEKVNLILSALVSNPSISLNSLNLSWSSATAITEIKKDWEVRPWSNLEVKICDLVKRFCGLEGQQISRNASFLSLGLDSVTAIRFSSQLRDAGVSASPAEVMRFSCIGALAHSVVEKAAAEVPSPPRSNYDDDILLDELTSQLEPLSSDDTVESVFKCSPLQTAMITQTIESKGIVYVHPHIVRLTESTGVDRLKEAYRLMVMANDILRTSFHPVPELEMDFYWVGAVHSDSPASWQEISVPPGTNIAQAVMQQVRLDTQSAFSTPPIQPVIVSEGEESLLVIIMHHALYDGASLPFIFNDLASAYQGISLPMRPQFATAVRSLSQDQTEACQFWTSTFEGYEAKPLPSSSHHQSCSEMFYSEAKVELDMTEILERCKEIEVTVQSVSILAYAKVLAKLTGKRDIAFGQVLAGRSSLGLEAEHGVGPLFNTVAKRVTLDPEFISNRNKVQMIQKFTTEAQAHEHAPLHEVQKSLRCKGVLSAATLVDTLFVFQKSVRPLQDDLTDSKIWMPYVTDEYIPKSEYRMNTEVEQTDKAITVRASCQGEFMAKRDLDRALKDFSQAFCDIIQHPLRCVTIFPDELQSLPLSFGSSSDSAVSVIRTPGPSHEPVIRDILSKVSKVSIEAIQPDTSIFSIGLDSLSSIRVASMCRAAGFKAGVSDILQGNTLRGICLRIHDMPQENTSKQSLIKDYRSVKKDVIVQLGMKPNAIDKILPCLSGQMYHLASWLQTGQTLFEPAWPFSCSERIDMETMKDAWFLLRDNNPILRTCFYAISPSEVVQIVLSECDRNDGTFQVITSTESLENLAIAQAREAALNPSSLKTPPVRLLLLKGADRDGIHVLMNHAIYDAWTMPLFVNELTSHYRRVKPTSRPSFPSFIEFTLQSLEDLDEATYWRSAIGHSVPTLIKPSDSVKVKYEMSQKNSQLFVGVWEAVKDFGHLDRVCRSSNVSFQSIVILAVSRIIARHTGLSSPTLGLYQTGRSAAFNNIDHMTGPCLNVTPLTIKDVFLEGEAESLRVGEKARSIQAILAERVPYEQSSLRDILVSWREGTEYTSLHLFNVWLNLLWMQPISQATETDPESNQPKSLLEHLPIGVPTDFIPSEPFYDKDSSGTSISKLDISYLPEENVYIDVAPDILTDTIGFGVRVQGRLMDKEEARDLIERIGKEITALVQGLE</sequence>
<feature type="domain" description="Carrier" evidence="6">
    <location>
        <begin position="4141"/>
        <end position="4214"/>
    </location>
</feature>
<dbReference type="Pfam" id="PF00501">
    <property type="entry name" value="AMP-binding"/>
    <property type="match status" value="3"/>
</dbReference>
<dbReference type="InterPro" id="IPR020806">
    <property type="entry name" value="PKS_PP-bd"/>
</dbReference>
<dbReference type="NCBIfam" id="NF003417">
    <property type="entry name" value="PRK04813.1"/>
    <property type="match status" value="3"/>
</dbReference>
<dbReference type="Gene3D" id="3.40.50.12780">
    <property type="entry name" value="N-terminal domain of ligase-like"/>
    <property type="match status" value="3"/>
</dbReference>
<feature type="domain" description="Carrier" evidence="6">
    <location>
        <begin position="3033"/>
        <end position="3109"/>
    </location>
</feature>
<dbReference type="InterPro" id="IPR009081">
    <property type="entry name" value="PP-bd_ACP"/>
</dbReference>
<dbReference type="InterPro" id="IPR020845">
    <property type="entry name" value="AMP-binding_CS"/>
</dbReference>
<dbReference type="InterPro" id="IPR045851">
    <property type="entry name" value="AMP-bd_C_sf"/>
</dbReference>
<dbReference type="Proteomes" id="UP000270866">
    <property type="component" value="Unassembled WGS sequence"/>
</dbReference>
<dbReference type="GO" id="GO:0031177">
    <property type="term" value="F:phosphopantetheine binding"/>
    <property type="evidence" value="ECO:0007669"/>
    <property type="project" value="InterPro"/>
</dbReference>
<evidence type="ECO:0000313" key="8">
    <source>
        <dbReference type="Proteomes" id="UP000270866"/>
    </source>
</evidence>
<dbReference type="Gene3D" id="3.30.559.10">
    <property type="entry name" value="Chloramphenicol acetyltransferase-like domain"/>
    <property type="match status" value="5"/>
</dbReference>
<gene>
    <name evidence="7" type="ORF">BFJ65_g15568</name>
</gene>
<dbReference type="SUPFAM" id="SSF52777">
    <property type="entry name" value="CoA-dependent acyltransferases"/>
    <property type="match status" value="10"/>
</dbReference>
<dbReference type="PROSITE" id="PS00455">
    <property type="entry name" value="AMP_BINDING"/>
    <property type="match status" value="3"/>
</dbReference>
<evidence type="ECO:0000259" key="6">
    <source>
        <dbReference type="PROSITE" id="PS50075"/>
    </source>
</evidence>
<dbReference type="Pfam" id="PF00668">
    <property type="entry name" value="Condensation"/>
    <property type="match status" value="5"/>
</dbReference>
<dbReference type="InterPro" id="IPR001242">
    <property type="entry name" value="Condensation_dom"/>
</dbReference>
<dbReference type="SMART" id="SM00823">
    <property type="entry name" value="PKS_PP"/>
    <property type="match status" value="5"/>
</dbReference>
<dbReference type="Gene3D" id="1.10.1200.10">
    <property type="entry name" value="ACP-like"/>
    <property type="match status" value="5"/>
</dbReference>
<feature type="domain" description="Carrier" evidence="6">
    <location>
        <begin position="1914"/>
        <end position="1991"/>
    </location>
</feature>
<protein>
    <submittedName>
        <fullName evidence="7">Nonribosomal peptide synthetase 2</fullName>
    </submittedName>
</protein>
<evidence type="ECO:0000256" key="1">
    <source>
        <dbReference type="ARBA" id="ARBA00004924"/>
    </source>
</evidence>
<dbReference type="SUPFAM" id="SSF56801">
    <property type="entry name" value="Acetyl-CoA synthetase-like"/>
    <property type="match status" value="3"/>
</dbReference>
<dbReference type="InterPro" id="IPR006162">
    <property type="entry name" value="Ppantetheine_attach_site"/>
</dbReference>
<proteinExistence type="inferred from homology"/>
<comment type="pathway">
    <text evidence="1">Siderophore biosynthesis.</text>
</comment>
<dbReference type="PANTHER" id="PTHR45527:SF2">
    <property type="entry name" value="FERRICROCIN SYNTHETASE (NONRIBOSOMAL PEPTIDE SIDEROPHORE SYNTHASE ) (EUROFUNG)"/>
    <property type="match status" value="1"/>
</dbReference>
<feature type="domain" description="Carrier" evidence="6">
    <location>
        <begin position="796"/>
        <end position="873"/>
    </location>
</feature>
<organism evidence="7 8">
    <name type="scientific">Fusarium oxysporum f. sp. cepae</name>
    <dbReference type="NCBI Taxonomy" id="396571"/>
    <lineage>
        <taxon>Eukaryota</taxon>
        <taxon>Fungi</taxon>
        <taxon>Dikarya</taxon>
        <taxon>Ascomycota</taxon>
        <taxon>Pezizomycotina</taxon>
        <taxon>Sordariomycetes</taxon>
        <taxon>Hypocreomycetidae</taxon>
        <taxon>Hypocreales</taxon>
        <taxon>Nectriaceae</taxon>
        <taxon>Fusarium</taxon>
        <taxon>Fusarium oxysporum species complex</taxon>
    </lineage>
</organism>
<dbReference type="PANTHER" id="PTHR45527">
    <property type="entry name" value="NONRIBOSOMAL PEPTIDE SYNTHETASE"/>
    <property type="match status" value="1"/>
</dbReference>
<evidence type="ECO:0000256" key="2">
    <source>
        <dbReference type="ARBA" id="ARBA00022450"/>
    </source>
</evidence>
<name>A0A3L6MZ17_FUSOX</name>
<evidence type="ECO:0000313" key="7">
    <source>
        <dbReference type="EMBL" id="RKK10270.1"/>
    </source>
</evidence>
<dbReference type="Gene3D" id="3.30.559.30">
    <property type="entry name" value="Nonribosomal peptide synthetase, condensation domain"/>
    <property type="match status" value="5"/>
</dbReference>
<reference evidence="7 8" key="1">
    <citation type="journal article" date="2018" name="Sci. Rep.">
        <title>Characterisation of pathogen-specific regions and novel effector candidates in Fusarium oxysporum f. sp. cepae.</title>
        <authorList>
            <person name="Armitage A.D."/>
            <person name="Taylor A."/>
            <person name="Sobczyk M.K."/>
            <person name="Baxter L."/>
            <person name="Greenfield B.P."/>
            <person name="Bates H.J."/>
            <person name="Wilson F."/>
            <person name="Jackson A.C."/>
            <person name="Ott S."/>
            <person name="Harrison R.J."/>
            <person name="Clarkson J.P."/>
        </authorList>
    </citation>
    <scope>NUCLEOTIDE SEQUENCE [LARGE SCALE GENOMIC DNA]</scope>
    <source>
        <strain evidence="7 8">FoC_Fus2</strain>
    </source>
</reference>
<comment type="caution">
    <text evidence="7">The sequence shown here is derived from an EMBL/GenBank/DDBJ whole genome shotgun (WGS) entry which is preliminary data.</text>
</comment>
<dbReference type="PROSITE" id="PS00012">
    <property type="entry name" value="PHOSPHOPANTETHEINE"/>
    <property type="match status" value="3"/>
</dbReference>
<dbReference type="FunFam" id="3.40.50.12780:FF:000024">
    <property type="entry name" value="Nonribosomal siderophore peptide synthase SidC"/>
    <property type="match status" value="2"/>
</dbReference>
<dbReference type="GO" id="GO:0005737">
    <property type="term" value="C:cytoplasm"/>
    <property type="evidence" value="ECO:0007669"/>
    <property type="project" value="TreeGrafter"/>
</dbReference>
<dbReference type="EMBL" id="MRCU01000011">
    <property type="protein sequence ID" value="RKK10270.1"/>
    <property type="molecule type" value="Genomic_DNA"/>
</dbReference>
<evidence type="ECO:0000256" key="4">
    <source>
        <dbReference type="ARBA" id="ARBA00022598"/>
    </source>
</evidence>
<dbReference type="SUPFAM" id="SSF47336">
    <property type="entry name" value="ACP-like"/>
    <property type="match status" value="5"/>
</dbReference>
<dbReference type="CDD" id="cd05918">
    <property type="entry name" value="A_NRPS_SidN3_like"/>
    <property type="match status" value="2"/>
</dbReference>
<dbReference type="InterPro" id="IPR042099">
    <property type="entry name" value="ANL_N_sf"/>
</dbReference>
<evidence type="ECO:0000256" key="5">
    <source>
        <dbReference type="ARBA" id="ARBA00029454"/>
    </source>
</evidence>
<keyword evidence="2" id="KW-0596">Phosphopantetheine</keyword>
<dbReference type="FunFam" id="3.30.559.30:FF:000014">
    <property type="entry name" value="Nonribosomal siderophore peptide synthase SidC"/>
    <property type="match status" value="1"/>
</dbReference>
<comment type="similarity">
    <text evidence="5">Belongs to the NRP synthetase family.</text>
</comment>
<dbReference type="InterPro" id="IPR025110">
    <property type="entry name" value="AMP-bd_C"/>
</dbReference>